<dbReference type="Gene3D" id="3.90.1720.10">
    <property type="entry name" value="endopeptidase domain like (from Nostoc punctiforme)"/>
    <property type="match status" value="1"/>
</dbReference>
<proteinExistence type="inferred from homology"/>
<keyword evidence="5" id="KW-0732">Signal</keyword>
<gene>
    <name evidence="7" type="ORF">Q7514_20095</name>
</gene>
<dbReference type="PANTHER" id="PTHR47359:SF3">
    <property type="entry name" value="NLP_P60 DOMAIN-CONTAINING PROTEIN-RELATED"/>
    <property type="match status" value="1"/>
</dbReference>
<keyword evidence="4" id="KW-0788">Thiol protease</keyword>
<dbReference type="RefSeq" id="WP_330135039.1">
    <property type="nucleotide sequence ID" value="NZ_JAUTXY010000010.1"/>
</dbReference>
<evidence type="ECO:0000313" key="8">
    <source>
        <dbReference type="Proteomes" id="UP001336020"/>
    </source>
</evidence>
<evidence type="ECO:0000259" key="6">
    <source>
        <dbReference type="PROSITE" id="PS51935"/>
    </source>
</evidence>
<dbReference type="EMBL" id="JAUTXY010000010">
    <property type="protein sequence ID" value="MEE2059826.1"/>
    <property type="molecule type" value="Genomic_DNA"/>
</dbReference>
<dbReference type="InterPro" id="IPR038765">
    <property type="entry name" value="Papain-like_cys_pep_sf"/>
</dbReference>
<dbReference type="PROSITE" id="PS51935">
    <property type="entry name" value="NLPC_P60"/>
    <property type="match status" value="1"/>
</dbReference>
<dbReference type="InterPro" id="IPR006311">
    <property type="entry name" value="TAT_signal"/>
</dbReference>
<reference evidence="7 8" key="1">
    <citation type="submission" date="2023-07" db="EMBL/GenBank/DDBJ databases">
        <authorList>
            <person name="Girao M."/>
            <person name="Carvalho M.F."/>
        </authorList>
    </citation>
    <scope>NUCLEOTIDE SEQUENCE [LARGE SCALE GENOMIC DNA]</scope>
    <source>
        <strain evidence="7 8">YIM65754</strain>
    </source>
</reference>
<evidence type="ECO:0000256" key="3">
    <source>
        <dbReference type="ARBA" id="ARBA00022801"/>
    </source>
</evidence>
<name>A0ABU7LE36_9NOCA</name>
<evidence type="ECO:0000256" key="4">
    <source>
        <dbReference type="ARBA" id="ARBA00022807"/>
    </source>
</evidence>
<dbReference type="PANTHER" id="PTHR47359">
    <property type="entry name" value="PEPTIDOGLYCAN DL-ENDOPEPTIDASE CWLO"/>
    <property type="match status" value="1"/>
</dbReference>
<protein>
    <submittedName>
        <fullName evidence="7">C40 family peptidase</fullName>
    </submittedName>
</protein>
<dbReference type="InterPro" id="IPR000064">
    <property type="entry name" value="NLP_P60_dom"/>
</dbReference>
<dbReference type="SUPFAM" id="SSF54001">
    <property type="entry name" value="Cysteine proteinases"/>
    <property type="match status" value="1"/>
</dbReference>
<feature type="domain" description="NlpC/P60" evidence="6">
    <location>
        <begin position="77"/>
        <end position="190"/>
    </location>
</feature>
<feature type="chain" id="PRO_5046827169" evidence="5">
    <location>
        <begin position="34"/>
        <end position="190"/>
    </location>
</feature>
<organism evidence="7 8">
    <name type="scientific">Rhodococcus artemisiae</name>
    <dbReference type="NCBI Taxonomy" id="714159"/>
    <lineage>
        <taxon>Bacteria</taxon>
        <taxon>Bacillati</taxon>
        <taxon>Actinomycetota</taxon>
        <taxon>Actinomycetes</taxon>
        <taxon>Mycobacteriales</taxon>
        <taxon>Nocardiaceae</taxon>
        <taxon>Rhodococcus</taxon>
    </lineage>
</organism>
<evidence type="ECO:0000256" key="5">
    <source>
        <dbReference type="SAM" id="SignalP"/>
    </source>
</evidence>
<comment type="caution">
    <text evidence="7">The sequence shown here is derived from an EMBL/GenBank/DDBJ whole genome shotgun (WGS) entry which is preliminary data.</text>
</comment>
<keyword evidence="2" id="KW-0645">Protease</keyword>
<sequence>MVSQNSKRAVRRALVAGALALGAVTVTAGPAMAEPVTIPGVGTFELPAGVTLPPEVTDLIPPAPEAAPAAPFTAPFSSVGQRAADAALSKVGSPYVYGATGPNAFDCSGLVQWAYQQVGLSVPRTSYQQASAGQDVSVGALQPGDVVSFYGGSHTGIYIGNGNIVHASTSSQPVKVAPLDSMPVDGARRF</sequence>
<accession>A0ABU7LE36</accession>
<keyword evidence="3" id="KW-0378">Hydrolase</keyword>
<evidence type="ECO:0000256" key="1">
    <source>
        <dbReference type="ARBA" id="ARBA00007074"/>
    </source>
</evidence>
<dbReference type="InterPro" id="IPR051794">
    <property type="entry name" value="PG_Endopeptidase_C40"/>
</dbReference>
<keyword evidence="8" id="KW-1185">Reference proteome</keyword>
<evidence type="ECO:0000256" key="2">
    <source>
        <dbReference type="ARBA" id="ARBA00022670"/>
    </source>
</evidence>
<dbReference type="Pfam" id="PF00877">
    <property type="entry name" value="NLPC_P60"/>
    <property type="match status" value="1"/>
</dbReference>
<evidence type="ECO:0000313" key="7">
    <source>
        <dbReference type="EMBL" id="MEE2059826.1"/>
    </source>
</evidence>
<comment type="similarity">
    <text evidence="1">Belongs to the peptidase C40 family.</text>
</comment>
<dbReference type="Proteomes" id="UP001336020">
    <property type="component" value="Unassembled WGS sequence"/>
</dbReference>
<feature type="signal peptide" evidence="5">
    <location>
        <begin position="1"/>
        <end position="33"/>
    </location>
</feature>
<dbReference type="PROSITE" id="PS51318">
    <property type="entry name" value="TAT"/>
    <property type="match status" value="1"/>
</dbReference>